<evidence type="ECO:0000259" key="3">
    <source>
        <dbReference type="Pfam" id="PF20153"/>
    </source>
</evidence>
<evidence type="ECO:0000313" key="5">
    <source>
        <dbReference type="Proteomes" id="UP000663841"/>
    </source>
</evidence>
<feature type="domain" description="DUF6535" evidence="3">
    <location>
        <begin position="85"/>
        <end position="266"/>
    </location>
</feature>
<keyword evidence="2" id="KW-0472">Membrane</keyword>
<reference evidence="4" key="1">
    <citation type="submission" date="2021-01" db="EMBL/GenBank/DDBJ databases">
        <authorList>
            <person name="Kaushik A."/>
        </authorList>
    </citation>
    <scope>NUCLEOTIDE SEQUENCE</scope>
    <source>
        <strain evidence="4">AG3-T5</strain>
    </source>
</reference>
<sequence length="949" mass="105785">MSLLIPTNLTDSGKKSPNASIRSPCHSLQAEERFQPNHVRPPETKMPPPGPTASAPPVIRMPIDTDPIMERDEYGAEMGREARVWKIYVKETDRADGELVEGWNKSLDVILVFAALFSAISTAFLIESSQKLQEDPADVTAQTLLAISRVLSVLVNTTQPTSVEPLPSIDAGPFSPPRIMVAVNALWYLSLSLSVATSLLAMLAKDWCHSFLAGRTGHSYTQTMRRQQKWMMIEKWKMQELIMVLPSLIHLALLLFAIGLCIYVWEMNNGVAWPVICVTGASAGFYLWCSITASIIEYFPYTTVVSRFLRSDWGIHISGRLHKAFKLLCIVAARRVSRTLETVYQTFDLRIRKWYESLDQWANELEAPLPVHVPETSPQDKVITLALRWLVTVCEAPYAIDAALQAIAGANSHIDRGPLEECKASLEISKRLVTGSIHKSSDKHVISLYVRALSFLGSKGTKNAPQTDGLGDIQVAVWTLQAQYDDQVAQLIGDGAFIPTDQNIDALGISSGIASHIMQVMNGLEQDSTSLSKSISQLLKNHHQNDTLHPATLKSLINASQLLSICTMDSKALVQLLDWLLVIAANPLDQHLSSKQMALYCANLLAQNLCRCLTPTTPNPHSAPLAFARDMIHHITTKVSVELSFSELVPKIASQILELITRPDLYPVPAPSDGLQNTTYQKGQLNIKELLDSLANTQMLGRYFHNAFQNHFNQVLEAYKLTKDPTHISSTYLLLVEVLLCNGLQTRAFHSYPLFHSPFPKLCWELVETLETHDIIPLLEQTSTSASEQLQIHAISLLWLLCALESYASPDFDVIRSRLSTQLHRCTTWGDAAVMKRALGYQLRHHWVTLNRAESRNNLNGYQKYLSRVFECVVEAGDHITPSTAAEEVTGEGLMGLKDQLNEHVQYVPEEYRGLASFTAYGRQNPVEQSSSQPHLVLEIIDGRQSETH</sequence>
<dbReference type="Pfam" id="PF20153">
    <property type="entry name" value="DUF6535"/>
    <property type="match status" value="1"/>
</dbReference>
<keyword evidence="2" id="KW-0812">Transmembrane</keyword>
<protein>
    <recommendedName>
        <fullName evidence="3">DUF6535 domain-containing protein</fullName>
    </recommendedName>
</protein>
<feature type="region of interest" description="Disordered" evidence="1">
    <location>
        <begin position="1"/>
        <end position="23"/>
    </location>
</feature>
<evidence type="ECO:0000256" key="1">
    <source>
        <dbReference type="SAM" id="MobiDB-lite"/>
    </source>
</evidence>
<name>A0A8H3ATT7_9AGAM</name>
<feature type="transmembrane region" description="Helical" evidence="2">
    <location>
        <begin position="241"/>
        <end position="265"/>
    </location>
</feature>
<dbReference type="Proteomes" id="UP000663841">
    <property type="component" value="Unassembled WGS sequence"/>
</dbReference>
<organism evidence="4 5">
    <name type="scientific">Rhizoctonia solani</name>
    <dbReference type="NCBI Taxonomy" id="456999"/>
    <lineage>
        <taxon>Eukaryota</taxon>
        <taxon>Fungi</taxon>
        <taxon>Dikarya</taxon>
        <taxon>Basidiomycota</taxon>
        <taxon>Agaricomycotina</taxon>
        <taxon>Agaricomycetes</taxon>
        <taxon>Cantharellales</taxon>
        <taxon>Ceratobasidiaceae</taxon>
        <taxon>Rhizoctonia</taxon>
    </lineage>
</organism>
<feature type="transmembrane region" description="Helical" evidence="2">
    <location>
        <begin position="271"/>
        <end position="289"/>
    </location>
</feature>
<accession>A0A8H3ATT7</accession>
<dbReference type="InterPro" id="IPR045338">
    <property type="entry name" value="DUF6535"/>
</dbReference>
<gene>
    <name evidence="4" type="ORF">RDB_LOCUS83015</name>
</gene>
<keyword evidence="2" id="KW-1133">Transmembrane helix</keyword>
<comment type="caution">
    <text evidence="4">The sequence shown here is derived from an EMBL/GenBank/DDBJ whole genome shotgun (WGS) entry which is preliminary data.</text>
</comment>
<evidence type="ECO:0000313" key="4">
    <source>
        <dbReference type="EMBL" id="CAE6437557.1"/>
    </source>
</evidence>
<dbReference type="AlphaFoldDB" id="A0A8H3ATT7"/>
<evidence type="ECO:0000256" key="2">
    <source>
        <dbReference type="SAM" id="Phobius"/>
    </source>
</evidence>
<feature type="compositionally biased region" description="Polar residues" evidence="1">
    <location>
        <begin position="1"/>
        <end position="21"/>
    </location>
</feature>
<proteinExistence type="predicted"/>
<feature type="region of interest" description="Disordered" evidence="1">
    <location>
        <begin position="35"/>
        <end position="60"/>
    </location>
</feature>
<dbReference type="EMBL" id="CAJMWW010000088">
    <property type="protein sequence ID" value="CAE6437557.1"/>
    <property type="molecule type" value="Genomic_DNA"/>
</dbReference>